<evidence type="ECO:0000256" key="2">
    <source>
        <dbReference type="ARBA" id="ARBA00022723"/>
    </source>
</evidence>
<organism evidence="9 10">
    <name type="scientific">Oikopleura dioica</name>
    <name type="common">Tunicate</name>
    <dbReference type="NCBI Taxonomy" id="34765"/>
    <lineage>
        <taxon>Eukaryota</taxon>
        <taxon>Metazoa</taxon>
        <taxon>Chordata</taxon>
        <taxon>Tunicata</taxon>
        <taxon>Appendicularia</taxon>
        <taxon>Copelata</taxon>
        <taxon>Oikopleuridae</taxon>
        <taxon>Oikopleura</taxon>
    </lineage>
</organism>
<feature type="domain" description="GATA-type" evidence="8">
    <location>
        <begin position="214"/>
        <end position="233"/>
    </location>
</feature>
<feature type="compositionally biased region" description="Polar residues" evidence="7">
    <location>
        <begin position="194"/>
        <end position="209"/>
    </location>
</feature>
<dbReference type="SMART" id="SM00401">
    <property type="entry name" value="ZnF_GATA"/>
    <property type="match status" value="1"/>
</dbReference>
<keyword evidence="5" id="KW-0539">Nucleus</keyword>
<protein>
    <submittedName>
        <fullName evidence="9">Oidioi.mRNA.OKI2018_I69.PAR.g10666.t1.cds</fullName>
    </submittedName>
</protein>
<dbReference type="EMBL" id="OU015568">
    <property type="protein sequence ID" value="CAG5084535.1"/>
    <property type="molecule type" value="Genomic_DNA"/>
</dbReference>
<dbReference type="Gene3D" id="3.30.50.10">
    <property type="entry name" value="Erythroid Transcription Factor GATA-1, subunit A"/>
    <property type="match status" value="1"/>
</dbReference>
<evidence type="ECO:0000256" key="1">
    <source>
        <dbReference type="ARBA" id="ARBA00004123"/>
    </source>
</evidence>
<keyword evidence="3 6" id="KW-0863">Zinc-finger</keyword>
<dbReference type="PANTHER" id="PTHR10071:SF281">
    <property type="entry name" value="BOX A-BINDING FACTOR-RELATED"/>
    <property type="match status" value="1"/>
</dbReference>
<keyword evidence="4" id="KW-0862">Zinc</keyword>
<name>A0ABN7RW29_OIKDI</name>
<dbReference type="PROSITE" id="PS50114">
    <property type="entry name" value="GATA_ZN_FINGER_2"/>
    <property type="match status" value="2"/>
</dbReference>
<evidence type="ECO:0000256" key="6">
    <source>
        <dbReference type="PROSITE-ProRule" id="PRU00094"/>
    </source>
</evidence>
<evidence type="ECO:0000256" key="3">
    <source>
        <dbReference type="ARBA" id="ARBA00022771"/>
    </source>
</evidence>
<evidence type="ECO:0000256" key="5">
    <source>
        <dbReference type="ARBA" id="ARBA00023242"/>
    </source>
</evidence>
<evidence type="ECO:0000313" key="9">
    <source>
        <dbReference type="EMBL" id="CAG5084535.1"/>
    </source>
</evidence>
<comment type="subcellular location">
    <subcellularLocation>
        <location evidence="1">Nucleus</location>
    </subcellularLocation>
</comment>
<sequence>MPSLEVPSPELDDYGPPVAKVAKYSFPHEERTSAETSFTAYETLIPPTEEPSRQQPPQTVAPPDLELIPSHSNHAELDLSAATKIEQIENFAVDKMFPNGHHQHNLYNSFSHYAFPHQWNPQFPTSQDNVFTSQSYSFPAAYPQDIGALSAQGRSGDKEECPACGNSFVRETGKPDPKTGNMLCPACSPRTWEASSVGSTGHPSLLTNSRNKREKQNKKCPNCQTTTTSLWRKFKTAEEVKKTIQKKKPSVSIDRSRPEIEGQLGCNACTLYWSLHGRHRPLELARPDAPLTQRKRKRTKKPEDAPKYPLNSFGNHWGSNYFWPNAGGMNYPAIPHGSLFGPQAAAINQMYSTPIPNDYMKHGTLDSFNSISGSSPGSSGSSPLGGGAMAAALPPAAIPDQTTGIPDVKPPLCI</sequence>
<gene>
    <name evidence="9" type="ORF">OKIOD_LOCUS2224</name>
</gene>
<dbReference type="PANTHER" id="PTHR10071">
    <property type="entry name" value="TRANSCRIPTION FACTOR GATA FAMILY MEMBER"/>
    <property type="match status" value="1"/>
</dbReference>
<keyword evidence="10" id="KW-1185">Reference proteome</keyword>
<dbReference type="InterPro" id="IPR013088">
    <property type="entry name" value="Znf_NHR/GATA"/>
</dbReference>
<feature type="domain" description="GATA-type" evidence="8">
    <location>
        <begin position="257"/>
        <end position="294"/>
    </location>
</feature>
<keyword evidence="2" id="KW-0479">Metal-binding</keyword>
<evidence type="ECO:0000313" key="10">
    <source>
        <dbReference type="Proteomes" id="UP001158576"/>
    </source>
</evidence>
<dbReference type="SUPFAM" id="SSF57716">
    <property type="entry name" value="Glucocorticoid receptor-like (DNA-binding domain)"/>
    <property type="match status" value="1"/>
</dbReference>
<dbReference type="Proteomes" id="UP001158576">
    <property type="component" value="Chromosome PAR"/>
</dbReference>
<feature type="region of interest" description="Disordered" evidence="7">
    <location>
        <begin position="194"/>
        <end position="222"/>
    </location>
</feature>
<reference evidence="9 10" key="1">
    <citation type="submission" date="2021-04" db="EMBL/GenBank/DDBJ databases">
        <authorList>
            <person name="Bliznina A."/>
        </authorList>
    </citation>
    <scope>NUCLEOTIDE SEQUENCE [LARGE SCALE GENOMIC DNA]</scope>
</reference>
<dbReference type="CDD" id="cd00202">
    <property type="entry name" value="ZnF_GATA"/>
    <property type="match status" value="1"/>
</dbReference>
<evidence type="ECO:0000256" key="4">
    <source>
        <dbReference type="ARBA" id="ARBA00022833"/>
    </source>
</evidence>
<feature type="region of interest" description="Disordered" evidence="7">
    <location>
        <begin position="284"/>
        <end position="310"/>
    </location>
</feature>
<accession>A0ABN7RW29</accession>
<feature type="region of interest" description="Disordered" evidence="7">
    <location>
        <begin position="28"/>
        <end position="68"/>
    </location>
</feature>
<dbReference type="InterPro" id="IPR039355">
    <property type="entry name" value="Transcription_factor_GATA"/>
</dbReference>
<evidence type="ECO:0000259" key="8">
    <source>
        <dbReference type="PROSITE" id="PS50114"/>
    </source>
</evidence>
<dbReference type="InterPro" id="IPR000679">
    <property type="entry name" value="Znf_GATA"/>
</dbReference>
<proteinExistence type="predicted"/>
<evidence type="ECO:0000256" key="7">
    <source>
        <dbReference type="SAM" id="MobiDB-lite"/>
    </source>
</evidence>